<feature type="domain" description="Peptidase C14 caspase" evidence="1">
    <location>
        <begin position="166"/>
        <end position="396"/>
    </location>
</feature>
<protein>
    <submittedName>
        <fullName evidence="2">Caspase family protein</fullName>
    </submittedName>
</protein>
<dbReference type="InterPro" id="IPR011600">
    <property type="entry name" value="Pept_C14_caspase"/>
</dbReference>
<dbReference type="InterPro" id="IPR050452">
    <property type="entry name" value="Metacaspase"/>
</dbReference>
<dbReference type="Gene3D" id="3.40.50.2300">
    <property type="match status" value="1"/>
</dbReference>
<name>A0A9E3H489_9NOST</name>
<dbReference type="SUPFAM" id="SSF52172">
    <property type="entry name" value="CheY-like"/>
    <property type="match status" value="1"/>
</dbReference>
<reference evidence="2" key="2">
    <citation type="journal article" date="2022" name="Microbiol. Resour. Announc.">
        <title>Metagenome Sequencing to Explore Phylogenomics of Terrestrial Cyanobacteria.</title>
        <authorList>
            <person name="Ward R.D."/>
            <person name="Stajich J.E."/>
            <person name="Johansen J.R."/>
            <person name="Huntemann M."/>
            <person name="Clum A."/>
            <person name="Foster B."/>
            <person name="Foster B."/>
            <person name="Roux S."/>
            <person name="Palaniappan K."/>
            <person name="Varghese N."/>
            <person name="Mukherjee S."/>
            <person name="Reddy T.B.K."/>
            <person name="Daum C."/>
            <person name="Copeland A."/>
            <person name="Chen I.A."/>
            <person name="Ivanova N.N."/>
            <person name="Kyrpides N.C."/>
            <person name="Shapiro N."/>
            <person name="Eloe-Fadrosh E.A."/>
            <person name="Pietrasiak N."/>
        </authorList>
    </citation>
    <scope>NUCLEOTIDE SEQUENCE</scope>
    <source>
        <strain evidence="2">HA4357-MV3</strain>
    </source>
</reference>
<dbReference type="Pfam" id="PF00656">
    <property type="entry name" value="Peptidase_C14"/>
    <property type="match status" value="1"/>
</dbReference>
<reference evidence="2" key="1">
    <citation type="submission" date="2021-05" db="EMBL/GenBank/DDBJ databases">
        <authorList>
            <person name="Pietrasiak N."/>
            <person name="Ward R."/>
            <person name="Stajich J.E."/>
            <person name="Kurbessoian T."/>
        </authorList>
    </citation>
    <scope>NUCLEOTIDE SEQUENCE</scope>
    <source>
        <strain evidence="2">HA4357-MV3</strain>
    </source>
</reference>
<proteinExistence type="predicted"/>
<dbReference type="GO" id="GO:0006508">
    <property type="term" value="P:proteolysis"/>
    <property type="evidence" value="ECO:0007669"/>
    <property type="project" value="InterPro"/>
</dbReference>
<dbReference type="Gene3D" id="3.40.50.1460">
    <property type="match status" value="1"/>
</dbReference>
<accession>A0A9E3H489</accession>
<dbReference type="InterPro" id="IPR011006">
    <property type="entry name" value="CheY-like_superfamily"/>
</dbReference>
<dbReference type="EMBL" id="JAHHHW010000011">
    <property type="protein sequence ID" value="MBW4430387.1"/>
    <property type="molecule type" value="Genomic_DNA"/>
</dbReference>
<comment type="caution">
    <text evidence="2">The sequence shown here is derived from an EMBL/GenBank/DDBJ whole genome shotgun (WGS) entry which is preliminary data.</text>
</comment>
<dbReference type="Proteomes" id="UP000813215">
    <property type="component" value="Unassembled WGS sequence"/>
</dbReference>
<dbReference type="SUPFAM" id="SSF52129">
    <property type="entry name" value="Caspase-like"/>
    <property type="match status" value="1"/>
</dbReference>
<evidence type="ECO:0000259" key="1">
    <source>
        <dbReference type="Pfam" id="PF00656"/>
    </source>
</evidence>
<gene>
    <name evidence="2" type="ORF">KME28_01090</name>
</gene>
<dbReference type="GO" id="GO:0004197">
    <property type="term" value="F:cysteine-type endopeptidase activity"/>
    <property type="evidence" value="ECO:0007669"/>
    <property type="project" value="InterPro"/>
</dbReference>
<evidence type="ECO:0000313" key="3">
    <source>
        <dbReference type="Proteomes" id="UP000813215"/>
    </source>
</evidence>
<dbReference type="InterPro" id="IPR029030">
    <property type="entry name" value="Caspase-like_dom_sf"/>
</dbReference>
<dbReference type="GO" id="GO:0005737">
    <property type="term" value="C:cytoplasm"/>
    <property type="evidence" value="ECO:0007669"/>
    <property type="project" value="TreeGrafter"/>
</dbReference>
<dbReference type="AlphaFoldDB" id="A0A9E3H489"/>
<sequence length="407" mass="45281">MAEYKILLVEDDLFWQDLLERKIRLALRGIDDPKSAITIVELFDQAYNTIKNDCWHLLVTDIGLGDPSVSMLKKGMHLADLAHELNIPVIAVSGTPGLSRKDVSNLYEKFGIFSFFDKLDFDHSSFITKVQAVLQKQITTSSQHQNSVQKPSQIPEAIATIQSNYYALVIGIANYHHIRPLSKTTNDASDLHETLIQNGYSQTNVTILLDQDATKAAISQKLELLASHVKAHDTVIIFFSGHGARLFGGFSSGEYLCPVEAEINKIKDTCISDAEFTNALRAIHASRLVVFLDSCHSGGVGEPKDLLYQLEAGLSEKTYNHLVQGEGRVIIASCKSDEVSWELPGMRNGLFTYYLLEGIRGKVAKADGTVRIFDLFSYISEHVPKHKPEQNPFLKSQAENFIVAITK</sequence>
<evidence type="ECO:0000313" key="2">
    <source>
        <dbReference type="EMBL" id="MBW4430387.1"/>
    </source>
</evidence>
<dbReference type="PANTHER" id="PTHR48104:SF30">
    <property type="entry name" value="METACASPASE-1"/>
    <property type="match status" value="1"/>
</dbReference>
<organism evidence="2 3">
    <name type="scientific">Pelatocladus maniniholoensis HA4357-MV3</name>
    <dbReference type="NCBI Taxonomy" id="1117104"/>
    <lineage>
        <taxon>Bacteria</taxon>
        <taxon>Bacillati</taxon>
        <taxon>Cyanobacteriota</taxon>
        <taxon>Cyanophyceae</taxon>
        <taxon>Nostocales</taxon>
        <taxon>Nostocaceae</taxon>
        <taxon>Pelatocladus</taxon>
    </lineage>
</organism>
<dbReference type="PANTHER" id="PTHR48104">
    <property type="entry name" value="METACASPASE-4"/>
    <property type="match status" value="1"/>
</dbReference>